<protein>
    <submittedName>
        <fullName evidence="7">FAD-dependent monooxygenase</fullName>
    </submittedName>
</protein>
<keyword evidence="5 7" id="KW-0503">Monooxygenase</keyword>
<dbReference type="PANTHER" id="PTHR13789">
    <property type="entry name" value="MONOOXYGENASE"/>
    <property type="match status" value="1"/>
</dbReference>
<dbReference type="RefSeq" id="WP_166152008.1">
    <property type="nucleotide sequence ID" value="NZ_JAAOIW010000006.1"/>
</dbReference>
<keyword evidence="8" id="KW-1185">Reference proteome</keyword>
<evidence type="ECO:0000256" key="5">
    <source>
        <dbReference type="ARBA" id="ARBA00023033"/>
    </source>
</evidence>
<evidence type="ECO:0000259" key="6">
    <source>
        <dbReference type="Pfam" id="PF01494"/>
    </source>
</evidence>
<keyword evidence="3" id="KW-0274">FAD</keyword>
<dbReference type="PRINTS" id="PR00420">
    <property type="entry name" value="RNGMNOXGNASE"/>
</dbReference>
<dbReference type="PANTHER" id="PTHR13789:SF318">
    <property type="entry name" value="GERANYLGERANYL DIPHOSPHATE REDUCTASE"/>
    <property type="match status" value="1"/>
</dbReference>
<evidence type="ECO:0000256" key="1">
    <source>
        <dbReference type="ARBA" id="ARBA00001974"/>
    </source>
</evidence>
<reference evidence="7" key="1">
    <citation type="submission" date="2020-03" db="EMBL/GenBank/DDBJ databases">
        <title>Draft sequencing of Paenibacilllus sp. S3N08.</title>
        <authorList>
            <person name="Kim D.-U."/>
        </authorList>
    </citation>
    <scope>NUCLEOTIDE SEQUENCE</scope>
    <source>
        <strain evidence="7">S3N08</strain>
    </source>
</reference>
<name>A0ABX0J7X1_9BACL</name>
<evidence type="ECO:0000256" key="3">
    <source>
        <dbReference type="ARBA" id="ARBA00022827"/>
    </source>
</evidence>
<organism evidence="7 8">
    <name type="scientific">Paenibacillus agricola</name>
    <dbReference type="NCBI Taxonomy" id="2716264"/>
    <lineage>
        <taxon>Bacteria</taxon>
        <taxon>Bacillati</taxon>
        <taxon>Bacillota</taxon>
        <taxon>Bacilli</taxon>
        <taxon>Bacillales</taxon>
        <taxon>Paenibacillaceae</taxon>
        <taxon>Paenibacillus</taxon>
    </lineage>
</organism>
<dbReference type="InterPro" id="IPR050493">
    <property type="entry name" value="FAD-dep_Monooxygenase_BioMet"/>
</dbReference>
<keyword evidence="4" id="KW-0560">Oxidoreductase</keyword>
<evidence type="ECO:0000313" key="8">
    <source>
        <dbReference type="Proteomes" id="UP001165962"/>
    </source>
</evidence>
<evidence type="ECO:0000256" key="4">
    <source>
        <dbReference type="ARBA" id="ARBA00023002"/>
    </source>
</evidence>
<dbReference type="EMBL" id="JAAOIW010000006">
    <property type="protein sequence ID" value="NHN31713.1"/>
    <property type="molecule type" value="Genomic_DNA"/>
</dbReference>
<evidence type="ECO:0000256" key="2">
    <source>
        <dbReference type="ARBA" id="ARBA00022630"/>
    </source>
</evidence>
<dbReference type="SUPFAM" id="SSF51905">
    <property type="entry name" value="FAD/NAD(P)-binding domain"/>
    <property type="match status" value="1"/>
</dbReference>
<feature type="domain" description="FAD-binding" evidence="6">
    <location>
        <begin position="10"/>
        <end position="345"/>
    </location>
</feature>
<keyword evidence="2" id="KW-0285">Flavoprotein</keyword>
<comment type="caution">
    <text evidence="7">The sequence shown here is derived from an EMBL/GenBank/DDBJ whole genome shotgun (WGS) entry which is preliminary data.</text>
</comment>
<dbReference type="GO" id="GO:0004497">
    <property type="term" value="F:monooxygenase activity"/>
    <property type="evidence" value="ECO:0007669"/>
    <property type="project" value="UniProtKB-KW"/>
</dbReference>
<dbReference type="Gene3D" id="3.50.50.60">
    <property type="entry name" value="FAD/NAD(P)-binding domain"/>
    <property type="match status" value="1"/>
</dbReference>
<dbReference type="InterPro" id="IPR002938">
    <property type="entry name" value="FAD-bd"/>
</dbReference>
<comment type="cofactor">
    <cofactor evidence="1">
        <name>FAD</name>
        <dbReference type="ChEBI" id="CHEBI:57692"/>
    </cofactor>
</comment>
<dbReference type="InterPro" id="IPR036188">
    <property type="entry name" value="FAD/NAD-bd_sf"/>
</dbReference>
<evidence type="ECO:0000313" key="7">
    <source>
        <dbReference type="EMBL" id="NHN31713.1"/>
    </source>
</evidence>
<accession>A0ABX0J7X1</accession>
<dbReference type="Pfam" id="PF01494">
    <property type="entry name" value="FAD_binding_3"/>
    <property type="match status" value="1"/>
</dbReference>
<gene>
    <name evidence="7" type="ORF">G9U52_17915</name>
</gene>
<sequence>MEQTQSKSLNVVIIGGGIGGFATAVALQNKDIQAHVYEQAKALGEIGAGIIMHPPTQYLFKEWGLGEVFNERGIPNKTIEVYTAQGEFVTNVTDDMLSSLKKDQAGLPPASIHRAHLLDVLISPIDPEYIHLDHKFESLVETADYVEVTFENGAVVQADVVIAANGIHSNIRKLFSNDEPLYSGNHSVRTILSREVTKETAKEEGTVIYKEGAKMLLMQPVAGGMHFDILYPSEDTTWVNYITKEELLTKITSYDEKLVKLLDAIEYPIADRALYHRQPILRWSTKRITLLGDAAHSMLPTLGQGANSAIADADAIARALSECATVEEALQQYENERRPVTTAIQNESQQFDKAFDK</sequence>
<proteinExistence type="predicted"/>
<dbReference type="Proteomes" id="UP001165962">
    <property type="component" value="Unassembled WGS sequence"/>
</dbReference>